<protein>
    <submittedName>
        <fullName evidence="2">Unannotated protein</fullName>
    </submittedName>
</protein>
<name>A0A6J6FJ38_9ZZZZ</name>
<evidence type="ECO:0000313" key="2">
    <source>
        <dbReference type="EMBL" id="CAB4588610.1"/>
    </source>
</evidence>
<dbReference type="AlphaFoldDB" id="A0A6J6FJ38"/>
<dbReference type="Gene3D" id="3.50.90.10">
    <property type="entry name" value="YerB-like"/>
    <property type="match status" value="1"/>
</dbReference>
<organism evidence="2">
    <name type="scientific">freshwater metagenome</name>
    <dbReference type="NCBI Taxonomy" id="449393"/>
    <lineage>
        <taxon>unclassified sequences</taxon>
        <taxon>metagenomes</taxon>
        <taxon>ecological metagenomes</taxon>
    </lineage>
</organism>
<dbReference type="SUPFAM" id="SSF159774">
    <property type="entry name" value="YerB-like"/>
    <property type="match status" value="1"/>
</dbReference>
<accession>A0A6J6FJ38</accession>
<reference evidence="2" key="1">
    <citation type="submission" date="2020-05" db="EMBL/GenBank/DDBJ databases">
        <authorList>
            <person name="Chiriac C."/>
            <person name="Salcher M."/>
            <person name="Ghai R."/>
            <person name="Kavagutti S V."/>
        </authorList>
    </citation>
    <scope>NUCLEOTIDE SEQUENCE</scope>
</reference>
<dbReference type="InterPro" id="IPR035328">
    <property type="entry name" value="DUF3048_C"/>
</dbReference>
<sequence>MSITNSIYSDKGGGITPLSTTVGEGECYILRNGGFVRGKWSRPTENSGTTFTNFKGEELTFDRGQIWFALSAKAPVFTGVQAQDAPVKPNK</sequence>
<proteinExistence type="predicted"/>
<evidence type="ECO:0000259" key="1">
    <source>
        <dbReference type="Pfam" id="PF17479"/>
    </source>
</evidence>
<dbReference type="EMBL" id="CAEZUI010000007">
    <property type="protein sequence ID" value="CAB4588610.1"/>
    <property type="molecule type" value="Genomic_DNA"/>
</dbReference>
<gene>
    <name evidence="2" type="ORF">UFOPK1807_00136</name>
</gene>
<feature type="domain" description="DUF3048" evidence="1">
    <location>
        <begin position="5"/>
        <end position="67"/>
    </location>
</feature>
<dbReference type="InterPro" id="IPR023158">
    <property type="entry name" value="YerB-like_sf"/>
</dbReference>
<dbReference type="Pfam" id="PF17479">
    <property type="entry name" value="DUF3048_C"/>
    <property type="match status" value="1"/>
</dbReference>